<dbReference type="STRING" id="29367.CLPUN_03700"/>
<dbReference type="EMBL" id="LZZM01000022">
    <property type="protein sequence ID" value="OOM82231.1"/>
    <property type="molecule type" value="Genomic_DNA"/>
</dbReference>
<evidence type="ECO:0000313" key="2">
    <source>
        <dbReference type="Proteomes" id="UP000190890"/>
    </source>
</evidence>
<organism evidence="1 2">
    <name type="scientific">Clostridium puniceum</name>
    <dbReference type="NCBI Taxonomy" id="29367"/>
    <lineage>
        <taxon>Bacteria</taxon>
        <taxon>Bacillati</taxon>
        <taxon>Bacillota</taxon>
        <taxon>Clostridia</taxon>
        <taxon>Eubacteriales</taxon>
        <taxon>Clostridiaceae</taxon>
        <taxon>Clostridium</taxon>
    </lineage>
</organism>
<dbReference type="RefSeq" id="WP_077845676.1">
    <property type="nucleotide sequence ID" value="NZ_LZZM01000022.1"/>
</dbReference>
<dbReference type="Proteomes" id="UP000190890">
    <property type="component" value="Unassembled WGS sequence"/>
</dbReference>
<dbReference type="SUPFAM" id="SSF82004">
    <property type="entry name" value="N-utilization substance G protein NusG, insert domain"/>
    <property type="match status" value="1"/>
</dbReference>
<protein>
    <submittedName>
        <fullName evidence="1">Uncharacterized protein</fullName>
    </submittedName>
</protein>
<dbReference type="OrthoDB" id="47603at2"/>
<dbReference type="CDD" id="cd09911">
    <property type="entry name" value="Lin0431_like"/>
    <property type="match status" value="1"/>
</dbReference>
<dbReference type="Gene3D" id="2.60.320.10">
    <property type="entry name" value="N-utilization substance G protein NusG, insert domain"/>
    <property type="match status" value="1"/>
</dbReference>
<keyword evidence="2" id="KW-1185">Reference proteome</keyword>
<comment type="caution">
    <text evidence="1">The sequence shown here is derived from an EMBL/GenBank/DDBJ whole genome shotgun (WGS) entry which is preliminary data.</text>
</comment>
<name>A0A1S8TWY8_9CLOT</name>
<gene>
    <name evidence="1" type="ORF">CLPUN_03700</name>
</gene>
<dbReference type="InterPro" id="IPR038690">
    <property type="entry name" value="NusG_2_sf"/>
</dbReference>
<accession>A0A1S8TWY8</accession>
<dbReference type="Pfam" id="PF07009">
    <property type="entry name" value="NusG_II"/>
    <property type="match status" value="1"/>
</dbReference>
<reference evidence="1 2" key="1">
    <citation type="submission" date="2016-05" db="EMBL/GenBank/DDBJ databases">
        <title>Microbial solvent formation.</title>
        <authorList>
            <person name="Poehlein A."/>
            <person name="Montoya Solano J.D."/>
            <person name="Flitsch S."/>
            <person name="Krabben P."/>
            <person name="Duerre P."/>
            <person name="Daniel R."/>
        </authorList>
    </citation>
    <scope>NUCLEOTIDE SEQUENCE [LARGE SCALE GENOMIC DNA]</scope>
    <source>
        <strain evidence="1 2">DSM 2619</strain>
    </source>
</reference>
<evidence type="ECO:0000313" key="1">
    <source>
        <dbReference type="EMBL" id="OOM82231.1"/>
    </source>
</evidence>
<dbReference type="AlphaFoldDB" id="A0A1S8TWY8"/>
<sequence length="129" mass="14675">MFKKWDIIIIISLICLSFTPELVFGVMMGKNYNGTYAEVTLDGKPYKKILLSEHRGEEEIEVKTKYGYNTIELKDTSIRIIDSDCPDEICVKSGFISKPGDLLVCLPHKLVIEIKSNNNEKDIDIIPVH</sequence>
<proteinExistence type="predicted"/>